<accession>A0A9P3PJ26</accession>
<organism evidence="3 4">
    <name type="scientific">Lyophyllum shimeji</name>
    <name type="common">Hon-shimeji</name>
    <name type="synonym">Tricholoma shimeji</name>
    <dbReference type="NCBI Taxonomy" id="47721"/>
    <lineage>
        <taxon>Eukaryota</taxon>
        <taxon>Fungi</taxon>
        <taxon>Dikarya</taxon>
        <taxon>Basidiomycota</taxon>
        <taxon>Agaricomycotina</taxon>
        <taxon>Agaricomycetes</taxon>
        <taxon>Agaricomycetidae</taxon>
        <taxon>Agaricales</taxon>
        <taxon>Tricholomatineae</taxon>
        <taxon>Lyophyllaceae</taxon>
        <taxon>Lyophyllum</taxon>
    </lineage>
</organism>
<dbReference type="Gene3D" id="2.80.10.50">
    <property type="match status" value="2"/>
</dbReference>
<keyword evidence="4" id="KW-1185">Reference proteome</keyword>
<dbReference type="InterPro" id="IPR035992">
    <property type="entry name" value="Ricin_B-like_lectins"/>
</dbReference>
<evidence type="ECO:0000313" key="3">
    <source>
        <dbReference type="EMBL" id="GLB36860.1"/>
    </source>
</evidence>
<dbReference type="EMBL" id="BRPK01000003">
    <property type="protein sequence ID" value="GLB36860.1"/>
    <property type="molecule type" value="Genomic_DNA"/>
</dbReference>
<dbReference type="CDD" id="cd00161">
    <property type="entry name" value="beta-trefoil_Ricin-like"/>
    <property type="match status" value="1"/>
</dbReference>
<dbReference type="Proteomes" id="UP001063166">
    <property type="component" value="Unassembled WGS sequence"/>
</dbReference>
<dbReference type="OrthoDB" id="6770063at2759"/>
<name>A0A9P3PJ26_LYOSH</name>
<evidence type="ECO:0000313" key="4">
    <source>
        <dbReference type="Proteomes" id="UP001063166"/>
    </source>
</evidence>
<comment type="caution">
    <text evidence="3">The sequence shown here is derived from an EMBL/GenBank/DDBJ whole genome shotgun (WGS) entry which is preliminary data.</text>
</comment>
<gene>
    <name evidence="3" type="ORF">LshimejAT787_0311470</name>
</gene>
<protein>
    <submittedName>
        <fullName evidence="3">G-X-X-X-Q-X-W domain-containing protein</fullName>
    </submittedName>
</protein>
<feature type="signal peptide" evidence="1">
    <location>
        <begin position="1"/>
        <end position="20"/>
    </location>
</feature>
<proteinExistence type="predicted"/>
<feature type="chain" id="PRO_5040385598" evidence="1">
    <location>
        <begin position="21"/>
        <end position="165"/>
    </location>
</feature>
<dbReference type="SUPFAM" id="SSF50370">
    <property type="entry name" value="Ricin B-like lectins"/>
    <property type="match status" value="1"/>
</dbReference>
<dbReference type="InterPro" id="IPR000772">
    <property type="entry name" value="Ricin_B_lectin"/>
</dbReference>
<evidence type="ECO:0000259" key="2">
    <source>
        <dbReference type="SMART" id="SM00458"/>
    </source>
</evidence>
<reference evidence="3" key="1">
    <citation type="submission" date="2022-07" db="EMBL/GenBank/DDBJ databases">
        <title>The genome of Lyophyllum shimeji provides insight into the initial evolution of ectomycorrhizal fungal genome.</title>
        <authorList>
            <person name="Kobayashi Y."/>
            <person name="Shibata T."/>
            <person name="Hirakawa H."/>
            <person name="Shigenobu S."/>
            <person name="Nishiyama T."/>
            <person name="Yamada A."/>
            <person name="Hasebe M."/>
            <person name="Kawaguchi M."/>
        </authorList>
    </citation>
    <scope>NUCLEOTIDE SEQUENCE</scope>
    <source>
        <strain evidence="3">AT787</strain>
    </source>
</reference>
<dbReference type="AlphaFoldDB" id="A0A9P3PJ26"/>
<dbReference type="Pfam" id="PF00652">
    <property type="entry name" value="Ricin_B_lectin"/>
    <property type="match status" value="1"/>
</dbReference>
<evidence type="ECO:0000256" key="1">
    <source>
        <dbReference type="SAM" id="SignalP"/>
    </source>
</evidence>
<keyword evidence="1" id="KW-0732">Signal</keyword>
<dbReference type="SMART" id="SM00458">
    <property type="entry name" value="RICIN"/>
    <property type="match status" value="1"/>
</dbReference>
<feature type="domain" description="Ricin B lectin" evidence="2">
    <location>
        <begin position="26"/>
        <end position="161"/>
    </location>
</feature>
<sequence length="165" mass="17775">MFSTLFAFISVPALLAYAAGAPGDAAWKIHPNGDTTKCLDIRGGIFADGTPVQIYDCNGTQAQKWHFITEIHNPGSIITADGGPYCLDAGSNPGNGVGMKIWTCYYDLPAQAWVVAPNSTRISLLNQNQCLDLQNGVHVNSNQVQTWQCADGNTNQVWTIVPFTS</sequence>
<dbReference type="PROSITE" id="PS50231">
    <property type="entry name" value="RICIN_B_LECTIN"/>
    <property type="match status" value="1"/>
</dbReference>